<accession>A0A383AQK6</accession>
<evidence type="ECO:0000313" key="1">
    <source>
        <dbReference type="EMBL" id="SVE10107.1"/>
    </source>
</evidence>
<feature type="non-terminal residue" evidence="1">
    <location>
        <position position="1"/>
    </location>
</feature>
<dbReference type="SUPFAM" id="SSF53098">
    <property type="entry name" value="Ribonuclease H-like"/>
    <property type="match status" value="1"/>
</dbReference>
<proteinExistence type="predicted"/>
<dbReference type="EMBL" id="UINC01194156">
    <property type="protein sequence ID" value="SVE10107.1"/>
    <property type="molecule type" value="Genomic_DNA"/>
</dbReference>
<organism evidence="1">
    <name type="scientific">marine metagenome</name>
    <dbReference type="NCBI Taxonomy" id="408172"/>
    <lineage>
        <taxon>unclassified sequences</taxon>
        <taxon>metagenomes</taxon>
        <taxon>ecological metagenomes</taxon>
    </lineage>
</organism>
<protein>
    <recommendedName>
        <fullName evidence="2">Integrase catalytic domain-containing protein</fullName>
    </recommendedName>
</protein>
<sequence>YKLSLKEYLNCIGLGERRFFRWNEEKKLFTPSFNLEIEEPIIKGDLRGVAPQVAHPPEPKASELEEIRMKITHLKHKKKRTHGTTALYQQHKGNVSRRQFQYMVKEERKLKNTQFSEKMTRIKWRVTNSCWALDDTFFAKDENGNKVFIHNIKDLATQFILPPLAGKFVCGKEVASNLEKLFIQFGAPMFLKRDNGSNLNHHEVNQLLKDIMLSPLIVLHIIANTMALLSNQMVCSNVKWKILQKKAYL</sequence>
<evidence type="ECO:0008006" key="2">
    <source>
        <dbReference type="Google" id="ProtNLM"/>
    </source>
</evidence>
<gene>
    <name evidence="1" type="ORF">METZ01_LOCUS462961</name>
</gene>
<name>A0A383AQK6_9ZZZZ</name>
<reference evidence="1" key="1">
    <citation type="submission" date="2018-05" db="EMBL/GenBank/DDBJ databases">
        <authorList>
            <person name="Lanie J.A."/>
            <person name="Ng W.-L."/>
            <person name="Kazmierczak K.M."/>
            <person name="Andrzejewski T.M."/>
            <person name="Davidsen T.M."/>
            <person name="Wayne K.J."/>
            <person name="Tettelin H."/>
            <person name="Glass J.I."/>
            <person name="Rusch D."/>
            <person name="Podicherti R."/>
            <person name="Tsui H.-C.T."/>
            <person name="Winkler M.E."/>
        </authorList>
    </citation>
    <scope>NUCLEOTIDE SEQUENCE</scope>
</reference>
<dbReference type="InterPro" id="IPR012337">
    <property type="entry name" value="RNaseH-like_sf"/>
</dbReference>
<dbReference type="AlphaFoldDB" id="A0A383AQK6"/>